<gene>
    <name evidence="1" type="ORF">NCTC11075_01607</name>
</gene>
<evidence type="ECO:0000313" key="1">
    <source>
        <dbReference type="EMBL" id="VEB87799.1"/>
    </source>
</evidence>
<dbReference type="EMBL" id="LR134204">
    <property type="protein sequence ID" value="VEB87799.1"/>
    <property type="molecule type" value="Genomic_DNA"/>
</dbReference>
<name>A0A447UJE3_CITKO</name>
<organism evidence="1 2">
    <name type="scientific">Citrobacter koseri</name>
    <name type="common">Citrobacter diversus</name>
    <dbReference type="NCBI Taxonomy" id="545"/>
    <lineage>
        <taxon>Bacteria</taxon>
        <taxon>Pseudomonadati</taxon>
        <taxon>Pseudomonadota</taxon>
        <taxon>Gammaproteobacteria</taxon>
        <taxon>Enterobacterales</taxon>
        <taxon>Enterobacteriaceae</taxon>
        <taxon>Citrobacter</taxon>
    </lineage>
</organism>
<protein>
    <submittedName>
        <fullName evidence="1">Uncharacterized protein</fullName>
    </submittedName>
</protein>
<accession>A0A447UJE3</accession>
<reference evidence="1 2" key="1">
    <citation type="submission" date="2018-12" db="EMBL/GenBank/DDBJ databases">
        <authorList>
            <consortium name="Pathogen Informatics"/>
        </authorList>
    </citation>
    <scope>NUCLEOTIDE SEQUENCE [LARGE SCALE GENOMIC DNA]</scope>
    <source>
        <strain evidence="1 2">NCTC11075</strain>
    </source>
</reference>
<proteinExistence type="predicted"/>
<dbReference type="Proteomes" id="UP000270272">
    <property type="component" value="Chromosome"/>
</dbReference>
<dbReference type="AlphaFoldDB" id="A0A447UJE3"/>
<evidence type="ECO:0000313" key="2">
    <source>
        <dbReference type="Proteomes" id="UP000270272"/>
    </source>
</evidence>
<sequence length="33" mass="3775">MDTKKWRSVCAIFTTLRICHRLVPKGISGLVDE</sequence>